<sequence>MEVLVAEDDVFMSLEEALAFIDGCEVQDQSPTETLVENGPRHSLSEVVTPAELLRVSSNPTTRRRPKPQRKTSESSSSSDDKPTKKRRTRSANSSSTRLQQRKRAEIRALREQAQELETQVELLKKNRFLPADVALEVTAELEEEGTDALVASQKTPSNWHEMAVRQYRERLVSEKTNRRLKSILENQEKVNGALNRLLQKRSILTGMEFVLSAQPGMEPSLVAAESSTESAGNDGNKKVLAELETLVQGLYKEWKAKFHSPTQSPAISCDMWTKEDPQRGKMIEFITTTPMSCPVKKAGEILWKELTTYREYPDKVYKYMKCTKPNSHEKNFDMNVRTLSGMLELNGLQYMQKYDVEDRTVFVVAERMTVPSKNIEFRDECWMTVTPSSTDAKTSVVEIFLQLYMGREEESQVSPEDISYAQNTVMASLGNAYRKFFQAEQNTLMDKAWRIFLPCPSKLGVIV</sequence>
<evidence type="ECO:0000313" key="13">
    <source>
        <dbReference type="Proteomes" id="UP000440732"/>
    </source>
</evidence>
<evidence type="ECO:0000313" key="8">
    <source>
        <dbReference type="EMBL" id="KAE9270766.1"/>
    </source>
</evidence>
<dbReference type="Proteomes" id="UP000441208">
    <property type="component" value="Unassembled WGS sequence"/>
</dbReference>
<dbReference type="Proteomes" id="UP000440732">
    <property type="component" value="Unassembled WGS sequence"/>
</dbReference>
<evidence type="ECO:0000313" key="6">
    <source>
        <dbReference type="EMBL" id="KAE9187900.1"/>
    </source>
</evidence>
<dbReference type="Proteomes" id="UP000429523">
    <property type="component" value="Unassembled WGS sequence"/>
</dbReference>
<evidence type="ECO:0000313" key="2">
    <source>
        <dbReference type="EMBL" id="KAE8928880.1"/>
    </source>
</evidence>
<reference evidence="9 10" key="1">
    <citation type="submission" date="2018-08" db="EMBL/GenBank/DDBJ databases">
        <title>Genomic investigation of the strawberry pathogen Phytophthora fragariae indicates pathogenicity is determined by transcriptional variation in three key races.</title>
        <authorList>
            <person name="Adams T.M."/>
            <person name="Armitage A.D."/>
            <person name="Sobczyk M.K."/>
            <person name="Bates H.J."/>
            <person name="Dunwell J.M."/>
            <person name="Nellist C.F."/>
            <person name="Harrison R.J."/>
        </authorList>
    </citation>
    <scope>NUCLEOTIDE SEQUENCE [LARGE SCALE GENOMIC DNA]</scope>
    <source>
        <strain evidence="8 11">A4</strain>
        <strain evidence="7 12">BC-1</strain>
        <strain evidence="6 10">NOV-27</strain>
        <strain evidence="5 13">NOV-5</strain>
        <strain evidence="4 14">NOV-71</strain>
        <strain evidence="2 9">NOV-9</strain>
        <strain evidence="3 15">SCRP245</strain>
    </source>
</reference>
<evidence type="ECO:0000313" key="4">
    <source>
        <dbReference type="EMBL" id="KAE9062906.1"/>
    </source>
</evidence>
<protein>
    <recommendedName>
        <fullName evidence="16">START domain-containing protein</fullName>
    </recommendedName>
</protein>
<evidence type="ECO:0000313" key="5">
    <source>
        <dbReference type="EMBL" id="KAE9069137.1"/>
    </source>
</evidence>
<proteinExistence type="predicted"/>
<evidence type="ECO:0000313" key="7">
    <source>
        <dbReference type="EMBL" id="KAE9213968.1"/>
    </source>
</evidence>
<dbReference type="EMBL" id="QXGA01005076">
    <property type="protein sequence ID" value="KAE9069137.1"/>
    <property type="molecule type" value="Genomic_DNA"/>
</dbReference>
<dbReference type="EMBL" id="QXGB01001621">
    <property type="protein sequence ID" value="KAE9187900.1"/>
    <property type="molecule type" value="Genomic_DNA"/>
</dbReference>
<keyword evidence="10" id="KW-1185">Reference proteome</keyword>
<evidence type="ECO:0000256" key="1">
    <source>
        <dbReference type="SAM" id="MobiDB-lite"/>
    </source>
</evidence>
<evidence type="ECO:0000313" key="14">
    <source>
        <dbReference type="Proteomes" id="UP000441208"/>
    </source>
</evidence>
<dbReference type="EMBL" id="QXGE01004398">
    <property type="protein sequence ID" value="KAE9270766.1"/>
    <property type="molecule type" value="Genomic_DNA"/>
</dbReference>
<name>A0A6A3ECV1_9STRA</name>
<evidence type="ECO:0008006" key="16">
    <source>
        <dbReference type="Google" id="ProtNLM"/>
    </source>
</evidence>
<dbReference type="OrthoDB" id="125569at2759"/>
<gene>
    <name evidence="8" type="ORF">PF001_g28668</name>
    <name evidence="7" type="ORF">PF002_g17806</name>
    <name evidence="6" type="ORF">PF005_g20277</name>
    <name evidence="5" type="ORF">PF006_g29643</name>
    <name evidence="4" type="ORF">PF007_g29741</name>
    <name evidence="2" type="ORF">PF009_g21000</name>
    <name evidence="3" type="ORF">PF011_g15084</name>
</gene>
<dbReference type="Proteomes" id="UP000433483">
    <property type="component" value="Unassembled WGS sequence"/>
</dbReference>
<dbReference type="Proteomes" id="UP000440367">
    <property type="component" value="Unassembled WGS sequence"/>
</dbReference>
<comment type="caution">
    <text evidence="2">The sequence shown here is derived from an EMBL/GenBank/DDBJ whole genome shotgun (WGS) entry which is preliminary data.</text>
</comment>
<dbReference type="EMBL" id="QXGF01001613">
    <property type="protein sequence ID" value="KAE8928880.1"/>
    <property type="molecule type" value="Genomic_DNA"/>
</dbReference>
<evidence type="ECO:0000313" key="15">
    <source>
        <dbReference type="Proteomes" id="UP000460718"/>
    </source>
</evidence>
<feature type="region of interest" description="Disordered" evidence="1">
    <location>
        <begin position="53"/>
        <end position="104"/>
    </location>
</feature>
<evidence type="ECO:0000313" key="3">
    <source>
        <dbReference type="EMBL" id="KAE8998371.1"/>
    </source>
</evidence>
<evidence type="ECO:0000313" key="9">
    <source>
        <dbReference type="Proteomes" id="UP000429523"/>
    </source>
</evidence>
<accession>A0A6A3ECV1</accession>
<organism evidence="2 9">
    <name type="scientific">Phytophthora fragariae</name>
    <dbReference type="NCBI Taxonomy" id="53985"/>
    <lineage>
        <taxon>Eukaryota</taxon>
        <taxon>Sar</taxon>
        <taxon>Stramenopiles</taxon>
        <taxon>Oomycota</taxon>
        <taxon>Peronosporomycetes</taxon>
        <taxon>Peronosporales</taxon>
        <taxon>Peronosporaceae</taxon>
        <taxon>Phytophthora</taxon>
    </lineage>
</organism>
<dbReference type="Proteomes" id="UP000460718">
    <property type="component" value="Unassembled WGS sequence"/>
</dbReference>
<dbReference type="PANTHER" id="PTHR35796">
    <property type="entry name" value="HYPOTHETICAL CYTOSOLIC PROTEIN"/>
    <property type="match status" value="1"/>
</dbReference>
<evidence type="ECO:0000313" key="11">
    <source>
        <dbReference type="Proteomes" id="UP000437068"/>
    </source>
</evidence>
<evidence type="ECO:0000313" key="10">
    <source>
        <dbReference type="Proteomes" id="UP000433483"/>
    </source>
</evidence>
<dbReference type="EMBL" id="QXGD01001128">
    <property type="protein sequence ID" value="KAE9213968.1"/>
    <property type="molecule type" value="Genomic_DNA"/>
</dbReference>
<dbReference type="PANTHER" id="PTHR35796:SF3">
    <property type="entry name" value="BHLH DOMAIN-CONTAINING PROTEIN"/>
    <property type="match status" value="1"/>
</dbReference>
<evidence type="ECO:0000313" key="12">
    <source>
        <dbReference type="Proteomes" id="UP000440367"/>
    </source>
</evidence>
<dbReference type="AlphaFoldDB" id="A0A6A3ECV1"/>
<dbReference type="EMBL" id="QXFZ01004806">
    <property type="protein sequence ID" value="KAE9062906.1"/>
    <property type="molecule type" value="Genomic_DNA"/>
</dbReference>
<dbReference type="Proteomes" id="UP000437068">
    <property type="component" value="Unassembled WGS sequence"/>
</dbReference>
<dbReference type="EMBL" id="QXFW01001005">
    <property type="protein sequence ID" value="KAE8998371.1"/>
    <property type="molecule type" value="Genomic_DNA"/>
</dbReference>